<dbReference type="SUPFAM" id="SSF100950">
    <property type="entry name" value="NagB/RpiA/CoA transferase-like"/>
    <property type="match status" value="1"/>
</dbReference>
<dbReference type="InterPro" id="IPR018356">
    <property type="entry name" value="Tscrpt_reg_HTH_DeoR_CS"/>
</dbReference>
<organism evidence="6 7">
    <name type="scientific">Paraburkholderia fungorum</name>
    <dbReference type="NCBI Taxonomy" id="134537"/>
    <lineage>
        <taxon>Bacteria</taxon>
        <taxon>Pseudomonadati</taxon>
        <taxon>Pseudomonadota</taxon>
        <taxon>Betaproteobacteria</taxon>
        <taxon>Burkholderiales</taxon>
        <taxon>Burkholderiaceae</taxon>
        <taxon>Paraburkholderia</taxon>
    </lineage>
</organism>
<keyword evidence="1" id="KW-0805">Transcription regulation</keyword>
<dbReference type="InterPro" id="IPR036388">
    <property type="entry name" value="WH-like_DNA-bd_sf"/>
</dbReference>
<evidence type="ECO:0000256" key="4">
    <source>
        <dbReference type="SAM" id="MobiDB-lite"/>
    </source>
</evidence>
<dbReference type="Proteomes" id="UP000032614">
    <property type="component" value="Chromosome 3"/>
</dbReference>
<dbReference type="PANTHER" id="PTHR30363:SF44">
    <property type="entry name" value="AGA OPERON TRANSCRIPTIONAL REPRESSOR-RELATED"/>
    <property type="match status" value="1"/>
</dbReference>
<dbReference type="InterPro" id="IPR050313">
    <property type="entry name" value="Carb_Metab_HTH_regulators"/>
</dbReference>
<keyword evidence="3" id="KW-0804">Transcription</keyword>
<dbReference type="Pfam" id="PF08220">
    <property type="entry name" value="HTH_DeoR"/>
    <property type="match status" value="1"/>
</dbReference>
<dbReference type="PROSITE" id="PS51000">
    <property type="entry name" value="HTH_DEOR_2"/>
    <property type="match status" value="1"/>
</dbReference>
<feature type="compositionally biased region" description="Low complexity" evidence="4">
    <location>
        <begin position="286"/>
        <end position="296"/>
    </location>
</feature>
<name>A0AAU8T9R2_9BURK</name>
<dbReference type="PANTHER" id="PTHR30363">
    <property type="entry name" value="HTH-TYPE TRANSCRIPTIONAL REGULATOR SRLR-RELATED"/>
    <property type="match status" value="1"/>
</dbReference>
<gene>
    <name evidence="6" type="ORF">OI25_7304</name>
</gene>
<protein>
    <submittedName>
        <fullName evidence="6">Bacterial regulatory, arsR family protein</fullName>
    </submittedName>
</protein>
<reference evidence="6 7" key="1">
    <citation type="journal article" date="2015" name="Genome Announc.">
        <title>Complete genome sequences for 59 burkholderia isolates, both pathogenic and near neighbor.</title>
        <authorList>
            <person name="Johnson S.L."/>
            <person name="Bishop-Lilly K.A."/>
            <person name="Ladner J.T."/>
            <person name="Daligault H.E."/>
            <person name="Davenport K.W."/>
            <person name="Jaissle J."/>
            <person name="Frey K.G."/>
            <person name="Koroleva G.I."/>
            <person name="Bruce D.C."/>
            <person name="Coyne S.R."/>
            <person name="Broomall S.M."/>
            <person name="Li P.E."/>
            <person name="Teshima H."/>
            <person name="Gibbons H.S."/>
            <person name="Palacios G.F."/>
            <person name="Rosenzweig C.N."/>
            <person name="Redden C.L."/>
            <person name="Xu Y."/>
            <person name="Minogue T.D."/>
            <person name="Chain P.S."/>
        </authorList>
    </citation>
    <scope>NUCLEOTIDE SEQUENCE [LARGE SCALE GENOMIC DNA]</scope>
    <source>
        <strain evidence="6 7">ATCC BAA-463</strain>
    </source>
</reference>
<dbReference type="SMART" id="SM01134">
    <property type="entry name" value="DeoRC"/>
    <property type="match status" value="1"/>
</dbReference>
<dbReference type="RefSeq" id="WP_052719547.1">
    <property type="nucleotide sequence ID" value="NZ_CP010025.1"/>
</dbReference>
<dbReference type="PROSITE" id="PS00894">
    <property type="entry name" value="HTH_DEOR_1"/>
    <property type="match status" value="1"/>
</dbReference>
<dbReference type="InterPro" id="IPR036390">
    <property type="entry name" value="WH_DNA-bd_sf"/>
</dbReference>
<dbReference type="InterPro" id="IPR001034">
    <property type="entry name" value="DeoR_HTH"/>
</dbReference>
<dbReference type="InterPro" id="IPR037171">
    <property type="entry name" value="NagB/RpiA_transferase-like"/>
</dbReference>
<accession>A0AAU8T9R2</accession>
<keyword evidence="2" id="KW-0238">DNA-binding</keyword>
<evidence type="ECO:0000313" key="6">
    <source>
        <dbReference type="EMBL" id="AJZ56965.1"/>
    </source>
</evidence>
<dbReference type="GeneID" id="66513627"/>
<dbReference type="AlphaFoldDB" id="A0AAU8T9R2"/>
<proteinExistence type="predicted"/>
<dbReference type="Gene3D" id="1.10.10.10">
    <property type="entry name" value="Winged helix-like DNA-binding domain superfamily/Winged helix DNA-binding domain"/>
    <property type="match status" value="1"/>
</dbReference>
<dbReference type="GO" id="GO:0003677">
    <property type="term" value="F:DNA binding"/>
    <property type="evidence" value="ECO:0007669"/>
    <property type="project" value="UniProtKB-KW"/>
</dbReference>
<evidence type="ECO:0000313" key="7">
    <source>
        <dbReference type="Proteomes" id="UP000032614"/>
    </source>
</evidence>
<evidence type="ECO:0000256" key="1">
    <source>
        <dbReference type="ARBA" id="ARBA00023015"/>
    </source>
</evidence>
<evidence type="ECO:0000256" key="3">
    <source>
        <dbReference type="ARBA" id="ARBA00023163"/>
    </source>
</evidence>
<dbReference type="PRINTS" id="PR00037">
    <property type="entry name" value="HTHLACR"/>
</dbReference>
<dbReference type="InterPro" id="IPR014036">
    <property type="entry name" value="DeoR-like_C"/>
</dbReference>
<dbReference type="GO" id="GO:0003700">
    <property type="term" value="F:DNA-binding transcription factor activity"/>
    <property type="evidence" value="ECO:0007669"/>
    <property type="project" value="InterPro"/>
</dbReference>
<dbReference type="SMART" id="SM00420">
    <property type="entry name" value="HTH_DEOR"/>
    <property type="match status" value="1"/>
</dbReference>
<evidence type="ECO:0000256" key="2">
    <source>
        <dbReference type="ARBA" id="ARBA00023125"/>
    </source>
</evidence>
<dbReference type="Pfam" id="PF00455">
    <property type="entry name" value="DeoRC"/>
    <property type="match status" value="1"/>
</dbReference>
<dbReference type="KEGG" id="bfn:OI25_7304"/>
<feature type="region of interest" description="Disordered" evidence="4">
    <location>
        <begin position="273"/>
        <end position="303"/>
    </location>
</feature>
<feature type="domain" description="HTH deoR-type" evidence="5">
    <location>
        <begin position="16"/>
        <end position="71"/>
    </location>
</feature>
<sequence length="303" mass="32271">MSPATSPKTRGEKLLPEQRQSFILDVLAEQGVAALHQLAERLGASFSTVRRDLDELVRNGLVSRTHGGAMLRARPLGPIEEEGPPSPTGEMRAVKEAIGRMAAARIREGDSVIFDSSTTVLEAARVIVATKLRVTAVTNNLKIADLLSQSEGVRLIVPGGTRRSGTYVLSGEPGDSFLSRLHADVALIGAQSASSGVLTDSRIESASAKRLLMGAVRTRILLIDSWKFGGPGFCEVAPLTEFEEVITDSGIAEEERRDLERRGIFVQIADTRSATIPQSSREERGANGSATAEAAAIDTGSQV</sequence>
<dbReference type="EMBL" id="CP010025">
    <property type="protein sequence ID" value="AJZ56965.1"/>
    <property type="molecule type" value="Genomic_DNA"/>
</dbReference>
<evidence type="ECO:0000259" key="5">
    <source>
        <dbReference type="PROSITE" id="PS51000"/>
    </source>
</evidence>
<dbReference type="SUPFAM" id="SSF46785">
    <property type="entry name" value="Winged helix' DNA-binding domain"/>
    <property type="match status" value="1"/>
</dbReference>